<keyword evidence="1" id="KW-0472">Membrane</keyword>
<evidence type="ECO:0000313" key="3">
    <source>
        <dbReference type="Proteomes" id="UP000439903"/>
    </source>
</evidence>
<dbReference type="Proteomes" id="UP000439903">
    <property type="component" value="Unassembled WGS sequence"/>
</dbReference>
<sequence length="96" mass="10785">MQLRIITHIIIIFSMIVHIIQAYTITVQLSFVSACHVYVTDCNGKVIRDAGKKYCNGNWDEAPETYCLHITPATSPKDNRYCQGSKDACLKSMVTS</sequence>
<name>A0A8H3XFJ2_GIGMA</name>
<dbReference type="AlphaFoldDB" id="A0A8H3XFJ2"/>
<keyword evidence="3" id="KW-1185">Reference proteome</keyword>
<evidence type="ECO:0000256" key="1">
    <source>
        <dbReference type="SAM" id="Phobius"/>
    </source>
</evidence>
<dbReference type="OrthoDB" id="2428084at2759"/>
<reference evidence="2 3" key="1">
    <citation type="journal article" date="2019" name="Environ. Microbiol.">
        <title>At the nexus of three kingdoms: the genome of the mycorrhizal fungus Gigaspora margarita provides insights into plant, endobacterial and fungal interactions.</title>
        <authorList>
            <person name="Venice F."/>
            <person name="Ghignone S."/>
            <person name="Salvioli di Fossalunga A."/>
            <person name="Amselem J."/>
            <person name="Novero M."/>
            <person name="Xianan X."/>
            <person name="Sedzielewska Toro K."/>
            <person name="Morin E."/>
            <person name="Lipzen A."/>
            <person name="Grigoriev I.V."/>
            <person name="Henrissat B."/>
            <person name="Martin F.M."/>
            <person name="Bonfante P."/>
        </authorList>
    </citation>
    <scope>NUCLEOTIDE SEQUENCE [LARGE SCALE GENOMIC DNA]</scope>
    <source>
        <strain evidence="2 3">BEG34</strain>
    </source>
</reference>
<protein>
    <submittedName>
        <fullName evidence="2">Uncharacterized protein</fullName>
    </submittedName>
</protein>
<evidence type="ECO:0000313" key="2">
    <source>
        <dbReference type="EMBL" id="KAF0459347.1"/>
    </source>
</evidence>
<feature type="transmembrane region" description="Helical" evidence="1">
    <location>
        <begin position="5"/>
        <end position="25"/>
    </location>
</feature>
<comment type="caution">
    <text evidence="2">The sequence shown here is derived from an EMBL/GenBank/DDBJ whole genome shotgun (WGS) entry which is preliminary data.</text>
</comment>
<accession>A0A8H3XFJ2</accession>
<dbReference type="EMBL" id="WTPW01001062">
    <property type="protein sequence ID" value="KAF0459347.1"/>
    <property type="molecule type" value="Genomic_DNA"/>
</dbReference>
<keyword evidence="1" id="KW-0812">Transmembrane</keyword>
<organism evidence="2 3">
    <name type="scientific">Gigaspora margarita</name>
    <dbReference type="NCBI Taxonomy" id="4874"/>
    <lineage>
        <taxon>Eukaryota</taxon>
        <taxon>Fungi</taxon>
        <taxon>Fungi incertae sedis</taxon>
        <taxon>Mucoromycota</taxon>
        <taxon>Glomeromycotina</taxon>
        <taxon>Glomeromycetes</taxon>
        <taxon>Diversisporales</taxon>
        <taxon>Gigasporaceae</taxon>
        <taxon>Gigaspora</taxon>
    </lineage>
</organism>
<proteinExistence type="predicted"/>
<keyword evidence="1" id="KW-1133">Transmembrane helix</keyword>
<dbReference type="PROSITE" id="PS51257">
    <property type="entry name" value="PROKAR_LIPOPROTEIN"/>
    <property type="match status" value="1"/>
</dbReference>
<gene>
    <name evidence="2" type="ORF">F8M41_000781</name>
</gene>